<feature type="binding site" description="axial binding residue" evidence="13">
    <location>
        <position position="476"/>
    </location>
    <ligand>
        <name>heme</name>
        <dbReference type="ChEBI" id="CHEBI:30413"/>
    </ligand>
    <ligandPart>
        <name>Fe</name>
        <dbReference type="ChEBI" id="CHEBI:18248"/>
    </ligandPart>
</feature>
<dbReference type="KEGG" id="sla:SERLADRAFT_468348"/>
<dbReference type="PRINTS" id="PR00463">
    <property type="entry name" value="EP450I"/>
</dbReference>
<dbReference type="GO" id="GO:0020037">
    <property type="term" value="F:heme binding"/>
    <property type="evidence" value="ECO:0007669"/>
    <property type="project" value="InterPro"/>
</dbReference>
<dbReference type="InterPro" id="IPR036396">
    <property type="entry name" value="Cyt_P450_sf"/>
</dbReference>
<dbReference type="Gene3D" id="1.10.630.10">
    <property type="entry name" value="Cytochrome P450"/>
    <property type="match status" value="1"/>
</dbReference>
<accession>F8NXK7</accession>
<keyword evidence="5 13" id="KW-0349">Heme</keyword>
<evidence type="ECO:0000256" key="8">
    <source>
        <dbReference type="ARBA" id="ARBA00022989"/>
    </source>
</evidence>
<comment type="pathway">
    <text evidence="3">Secondary metabolite biosynthesis; terpenoid biosynthesis.</text>
</comment>
<dbReference type="GO" id="GO:0005506">
    <property type="term" value="F:iron ion binding"/>
    <property type="evidence" value="ECO:0007669"/>
    <property type="project" value="InterPro"/>
</dbReference>
<dbReference type="Proteomes" id="UP000008064">
    <property type="component" value="Unassembled WGS sequence"/>
</dbReference>
<dbReference type="Pfam" id="PF00067">
    <property type="entry name" value="p450"/>
    <property type="match status" value="1"/>
</dbReference>
<dbReference type="InterPro" id="IPR002401">
    <property type="entry name" value="Cyt_P450_E_grp-I"/>
</dbReference>
<evidence type="ECO:0000256" key="6">
    <source>
        <dbReference type="ARBA" id="ARBA00022692"/>
    </source>
</evidence>
<dbReference type="EMBL" id="GL945434">
    <property type="protein sequence ID" value="EGO24679.1"/>
    <property type="molecule type" value="Genomic_DNA"/>
</dbReference>
<proteinExistence type="inferred from homology"/>
<keyword evidence="6" id="KW-0812">Transmembrane</keyword>
<dbReference type="GO" id="GO:0016705">
    <property type="term" value="F:oxidoreductase activity, acting on paired donors, with incorporation or reduction of molecular oxygen"/>
    <property type="evidence" value="ECO:0007669"/>
    <property type="project" value="InterPro"/>
</dbReference>
<dbReference type="PANTHER" id="PTHR24305">
    <property type="entry name" value="CYTOCHROME P450"/>
    <property type="match status" value="1"/>
</dbReference>
<keyword evidence="15" id="KW-0732">Signal</keyword>
<evidence type="ECO:0000256" key="7">
    <source>
        <dbReference type="ARBA" id="ARBA00022723"/>
    </source>
</evidence>
<dbReference type="PANTHER" id="PTHR24305:SF166">
    <property type="entry name" value="CYTOCHROME P450 12A4, MITOCHONDRIAL-RELATED"/>
    <property type="match status" value="1"/>
</dbReference>
<keyword evidence="9 14" id="KW-0560">Oxidoreductase</keyword>
<dbReference type="InterPro" id="IPR001128">
    <property type="entry name" value="Cyt_P450"/>
</dbReference>
<comment type="cofactor">
    <cofactor evidence="1 13">
        <name>heme</name>
        <dbReference type="ChEBI" id="CHEBI:30413"/>
    </cofactor>
</comment>
<feature type="signal peptide" evidence="15">
    <location>
        <begin position="1"/>
        <end position="19"/>
    </location>
</feature>
<sequence>MSVISWSFLSLLVLLAVTARYRVRRRSIKDIRGPASPSRLLGNEMQIRYQEQIGDLEFQWARQYGPTWRTQGCFGEDVLWTADPKTLQYIFHTSGYRFPKTKMLEQSAKNIMGRGIVAVQGEVHQRQRKIMTPAFSAGQLRTFLPNFRQSASRLSRKWKDQIESSPSPDSAIINIPQMMARMTLDVIGEVAFDYRFGALDDQENELAVVFKNLFLDSVLHPPVWDVLFKATWSYIPNSILHYVRHIPTREYSRFKDFLDTSFRIGKGLVDQKASGTEKGSKDIMSILVQSNIAEDAKKRINEDEMLSQIATLLLAGHETTANTLVWTLYELARHPEDQQKVREEIAAVRKEVEARGDEDFVPSDFDSMPFMNAVLKESLRLHPIVAALFREAAGEDVLPLSEPLETVSGKMIDQIPISKGQTINVSVCAYNRLPSVWGEDADSWNPNRFLNSDKEGRTSVGVFANLMTFSAGIRACIGWRFALLELQAVLSELVETFVFQYPEEMEIIRLNAGIMAPIMKGKLEAGIQLPLQVSLAHGA</sequence>
<evidence type="ECO:0000256" key="2">
    <source>
        <dbReference type="ARBA" id="ARBA00004370"/>
    </source>
</evidence>
<comment type="subcellular location">
    <subcellularLocation>
        <location evidence="2">Membrane</location>
    </subcellularLocation>
</comment>
<evidence type="ECO:0000256" key="5">
    <source>
        <dbReference type="ARBA" id="ARBA00022617"/>
    </source>
</evidence>
<evidence type="ECO:0000313" key="16">
    <source>
        <dbReference type="EMBL" id="EGO24679.1"/>
    </source>
</evidence>
<feature type="chain" id="PRO_5003376388" description="Cytochrome P450" evidence="15">
    <location>
        <begin position="20"/>
        <end position="539"/>
    </location>
</feature>
<evidence type="ECO:0000256" key="13">
    <source>
        <dbReference type="PIRSR" id="PIRSR602401-1"/>
    </source>
</evidence>
<gene>
    <name evidence="16" type="ORF">SERLADRAFT_468348</name>
</gene>
<dbReference type="AlphaFoldDB" id="F8NXK7"/>
<dbReference type="PRINTS" id="PR00385">
    <property type="entry name" value="P450"/>
</dbReference>
<dbReference type="InterPro" id="IPR050121">
    <property type="entry name" value="Cytochrome_P450_monoxygenase"/>
</dbReference>
<dbReference type="OrthoDB" id="1470350at2759"/>
<dbReference type="PROSITE" id="PS00086">
    <property type="entry name" value="CYTOCHROME_P450"/>
    <property type="match status" value="1"/>
</dbReference>
<evidence type="ECO:0000256" key="10">
    <source>
        <dbReference type="ARBA" id="ARBA00023004"/>
    </source>
</evidence>
<evidence type="ECO:0000256" key="3">
    <source>
        <dbReference type="ARBA" id="ARBA00004721"/>
    </source>
</evidence>
<evidence type="ECO:0000256" key="1">
    <source>
        <dbReference type="ARBA" id="ARBA00001971"/>
    </source>
</evidence>
<evidence type="ECO:0000256" key="9">
    <source>
        <dbReference type="ARBA" id="ARBA00023002"/>
    </source>
</evidence>
<evidence type="ECO:0000256" key="12">
    <source>
        <dbReference type="ARBA" id="ARBA00023136"/>
    </source>
</evidence>
<comment type="similarity">
    <text evidence="4 14">Belongs to the cytochrome P450 family.</text>
</comment>
<dbReference type="RefSeq" id="XP_007318698.1">
    <property type="nucleotide sequence ID" value="XM_007318636.1"/>
</dbReference>
<dbReference type="InterPro" id="IPR017972">
    <property type="entry name" value="Cyt_P450_CS"/>
</dbReference>
<dbReference type="GO" id="GO:0004497">
    <property type="term" value="F:monooxygenase activity"/>
    <property type="evidence" value="ECO:0007669"/>
    <property type="project" value="UniProtKB-KW"/>
</dbReference>
<dbReference type="GO" id="GO:0016020">
    <property type="term" value="C:membrane"/>
    <property type="evidence" value="ECO:0007669"/>
    <property type="project" value="UniProtKB-SubCell"/>
</dbReference>
<evidence type="ECO:0000256" key="4">
    <source>
        <dbReference type="ARBA" id="ARBA00010617"/>
    </source>
</evidence>
<reference evidence="16" key="1">
    <citation type="submission" date="2011-04" db="EMBL/GenBank/DDBJ databases">
        <title>Evolution of plant cell wall degrading machinery underlies the functional diversity of forest fungi.</title>
        <authorList>
            <consortium name="US DOE Joint Genome Institute (JGI-PGF)"/>
            <person name="Eastwood D.C."/>
            <person name="Floudas D."/>
            <person name="Binder M."/>
            <person name="Majcherczyk A."/>
            <person name="Schneider P."/>
            <person name="Aerts A."/>
            <person name="Asiegbu F.O."/>
            <person name="Baker S.E."/>
            <person name="Barry K."/>
            <person name="Bendiksby M."/>
            <person name="Blumentritt M."/>
            <person name="Coutinho P.M."/>
            <person name="Cullen D."/>
            <person name="Cullen D."/>
            <person name="Gathman A."/>
            <person name="Goodell B."/>
            <person name="Henrissat B."/>
            <person name="Ihrmark K."/>
            <person name="Kauserud H."/>
            <person name="Kohler A."/>
            <person name="LaButti K."/>
            <person name="Lapidus A."/>
            <person name="Lavin J.L."/>
            <person name="Lee Y.-H."/>
            <person name="Lindquist E."/>
            <person name="Lilly W."/>
            <person name="Lucas S."/>
            <person name="Morin E."/>
            <person name="Murat C."/>
            <person name="Oguiza J.A."/>
            <person name="Park J."/>
            <person name="Pisabarro A.G."/>
            <person name="Riley R."/>
            <person name="Rosling A."/>
            <person name="Salamov A."/>
            <person name="Schmidt O."/>
            <person name="Schmutz J."/>
            <person name="Skrede I."/>
            <person name="Stenlid J."/>
            <person name="Wiebenga A."/>
            <person name="Xie X."/>
            <person name="Kues U."/>
            <person name="Hibbett D.S."/>
            <person name="Hoffmeister D."/>
            <person name="Hogberg N."/>
            <person name="Martin F."/>
            <person name="Grigoriev I.V."/>
            <person name="Watkinson S.C."/>
        </authorList>
    </citation>
    <scope>NUCLEOTIDE SEQUENCE</scope>
    <source>
        <strain evidence="16">S7.9</strain>
    </source>
</reference>
<keyword evidence="8" id="KW-1133">Transmembrane helix</keyword>
<evidence type="ECO:0000256" key="14">
    <source>
        <dbReference type="RuleBase" id="RU000461"/>
    </source>
</evidence>
<evidence type="ECO:0000256" key="15">
    <source>
        <dbReference type="SAM" id="SignalP"/>
    </source>
</evidence>
<keyword evidence="10 13" id="KW-0408">Iron</keyword>
<keyword evidence="11 14" id="KW-0503">Monooxygenase</keyword>
<evidence type="ECO:0000256" key="11">
    <source>
        <dbReference type="ARBA" id="ARBA00023033"/>
    </source>
</evidence>
<dbReference type="SUPFAM" id="SSF48264">
    <property type="entry name" value="Cytochrome P450"/>
    <property type="match status" value="1"/>
</dbReference>
<dbReference type="HOGENOM" id="CLU_001570_5_11_1"/>
<keyword evidence="12" id="KW-0472">Membrane</keyword>
<organism>
    <name type="scientific">Serpula lacrymans var. lacrymans (strain S7.9)</name>
    <name type="common">Dry rot fungus</name>
    <dbReference type="NCBI Taxonomy" id="578457"/>
    <lineage>
        <taxon>Eukaryota</taxon>
        <taxon>Fungi</taxon>
        <taxon>Dikarya</taxon>
        <taxon>Basidiomycota</taxon>
        <taxon>Agaricomycotina</taxon>
        <taxon>Agaricomycetes</taxon>
        <taxon>Agaricomycetidae</taxon>
        <taxon>Boletales</taxon>
        <taxon>Coniophorineae</taxon>
        <taxon>Serpulaceae</taxon>
        <taxon>Serpula</taxon>
    </lineage>
</organism>
<evidence type="ECO:0008006" key="17">
    <source>
        <dbReference type="Google" id="ProtNLM"/>
    </source>
</evidence>
<dbReference type="GeneID" id="18819397"/>
<protein>
    <recommendedName>
        <fullName evidence="17">Cytochrome P450</fullName>
    </recommendedName>
</protein>
<keyword evidence="7 13" id="KW-0479">Metal-binding</keyword>
<name>F8NXK7_SERL9</name>